<evidence type="ECO:0000313" key="1">
    <source>
        <dbReference type="EMBL" id="EEY34767.1"/>
    </source>
</evidence>
<protein>
    <submittedName>
        <fullName evidence="1">Uncharacterized protein</fullName>
    </submittedName>
</protein>
<dbReference type="Proteomes" id="UP000004226">
    <property type="component" value="Unassembled WGS sequence"/>
</dbReference>
<evidence type="ECO:0000313" key="2">
    <source>
        <dbReference type="Proteomes" id="UP000004226"/>
    </source>
</evidence>
<dbReference type="AlphaFoldDB" id="D0GMG2"/>
<keyword evidence="2" id="KW-1185">Reference proteome</keyword>
<sequence>MRFLLKAELLKISELYIINQAVCYLKNFLIKLIKVILKKKLLLYY</sequence>
<comment type="caution">
    <text evidence="1">The sequence shown here is derived from an EMBL/GenBank/DDBJ whole genome shotgun (WGS) entry which is preliminary data.</text>
</comment>
<name>D0GMG2_9FUSO</name>
<proteinExistence type="predicted"/>
<accession>D0GMG2</accession>
<gene>
    <name evidence="1" type="ORF">HMPREF0554_1378</name>
</gene>
<reference evidence="1 2" key="1">
    <citation type="submission" date="2009-10" db="EMBL/GenBank/DDBJ databases">
        <authorList>
            <person name="Harkins D.M."/>
            <person name="Madupu R."/>
            <person name="Durkin A.S."/>
            <person name="Torralba M."/>
            <person name="Methe B."/>
            <person name="Sutton G.G."/>
            <person name="Strausberg R.L."/>
            <person name="Nelson K.E."/>
        </authorList>
    </citation>
    <scope>NUCLEOTIDE SEQUENCE [LARGE SCALE GENOMIC DNA]</scope>
    <source>
        <strain evidence="1 2">F0264</strain>
    </source>
</reference>
<organism evidence="1 2">
    <name type="scientific">Pseudoleptotrichia goodfellowii F0264</name>
    <dbReference type="NCBI Taxonomy" id="596323"/>
    <lineage>
        <taxon>Bacteria</taxon>
        <taxon>Fusobacteriati</taxon>
        <taxon>Fusobacteriota</taxon>
        <taxon>Fusobacteriia</taxon>
        <taxon>Fusobacteriales</taxon>
        <taxon>Leptotrichiaceae</taxon>
        <taxon>Pseudoleptotrichia</taxon>
    </lineage>
</organism>
<dbReference type="EMBL" id="ADAD01000134">
    <property type="protein sequence ID" value="EEY34767.1"/>
    <property type="molecule type" value="Genomic_DNA"/>
</dbReference>